<gene>
    <name evidence="5" type="ORF">EXM65_10470</name>
</gene>
<dbReference type="GO" id="GO:0006515">
    <property type="term" value="P:protein quality control for misfolded or incompletely synthesized proteins"/>
    <property type="evidence" value="ECO:0007669"/>
    <property type="project" value="TreeGrafter"/>
</dbReference>
<feature type="region of interest" description="Disordered" evidence="4">
    <location>
        <begin position="323"/>
        <end position="361"/>
    </location>
</feature>
<dbReference type="GO" id="GO:0004176">
    <property type="term" value="F:ATP-dependent peptidase activity"/>
    <property type="evidence" value="ECO:0007669"/>
    <property type="project" value="TreeGrafter"/>
</dbReference>
<keyword evidence="3" id="KW-0720">Serine protease</keyword>
<dbReference type="AlphaFoldDB" id="A0A6M0SQG2"/>
<dbReference type="Gene3D" id="3.90.226.10">
    <property type="entry name" value="2-enoyl-CoA Hydratase, Chain A, domain 1"/>
    <property type="match status" value="1"/>
</dbReference>
<feature type="compositionally biased region" description="Basic and acidic residues" evidence="4">
    <location>
        <begin position="338"/>
        <end position="353"/>
    </location>
</feature>
<dbReference type="Proteomes" id="UP000472355">
    <property type="component" value="Unassembled WGS sequence"/>
</dbReference>
<dbReference type="GO" id="GO:0051117">
    <property type="term" value="F:ATPase binding"/>
    <property type="evidence" value="ECO:0007669"/>
    <property type="project" value="TreeGrafter"/>
</dbReference>
<keyword evidence="2" id="KW-0378">Hydrolase</keyword>
<evidence type="ECO:0000256" key="1">
    <source>
        <dbReference type="ARBA" id="ARBA00022670"/>
    </source>
</evidence>
<keyword evidence="1 5" id="KW-0645">Protease</keyword>
<evidence type="ECO:0000313" key="6">
    <source>
        <dbReference type="Proteomes" id="UP000472355"/>
    </source>
</evidence>
<dbReference type="InterPro" id="IPR029045">
    <property type="entry name" value="ClpP/crotonase-like_dom_sf"/>
</dbReference>
<evidence type="ECO:0000256" key="2">
    <source>
        <dbReference type="ARBA" id="ARBA00022801"/>
    </source>
</evidence>
<proteinExistence type="predicted"/>
<reference evidence="5 6" key="1">
    <citation type="submission" date="2019-02" db="EMBL/GenBank/DDBJ databases">
        <title>Genome sequencing of Clostridium botulinum clinical isolates.</title>
        <authorList>
            <person name="Brunt J."/>
            <person name="Van Vliet A.H.M."/>
            <person name="Stringer S.C."/>
            <person name="Grant K.A."/>
            <person name="Carter A.C."/>
            <person name="Peck M.W."/>
        </authorList>
    </citation>
    <scope>NUCLEOTIDE SEQUENCE [LARGE SCALE GENOMIC DNA]</scope>
    <source>
        <strain evidence="5 6">H113700579</strain>
    </source>
</reference>
<dbReference type="InterPro" id="IPR023562">
    <property type="entry name" value="ClpP/TepA"/>
</dbReference>
<dbReference type="GO" id="GO:0004252">
    <property type="term" value="F:serine-type endopeptidase activity"/>
    <property type="evidence" value="ECO:0007669"/>
    <property type="project" value="TreeGrafter"/>
</dbReference>
<name>A0A6M0SQG2_CLOBO</name>
<evidence type="ECO:0000256" key="3">
    <source>
        <dbReference type="ARBA" id="ARBA00022825"/>
    </source>
</evidence>
<dbReference type="SUPFAM" id="SSF52096">
    <property type="entry name" value="ClpP/crotonase"/>
    <property type="match status" value="1"/>
</dbReference>
<accession>A0A6M0SQG2</accession>
<dbReference type="PANTHER" id="PTHR10381:SF70">
    <property type="entry name" value="ATP-DEPENDENT CLP PROTEASE PROTEOLYTIC SUBUNIT"/>
    <property type="match status" value="1"/>
</dbReference>
<dbReference type="NCBIfam" id="NF045542">
    <property type="entry name" value="Clp_rel_HeadMat"/>
    <property type="match status" value="1"/>
</dbReference>
<dbReference type="CDD" id="cd07016">
    <property type="entry name" value="S14_ClpP_1"/>
    <property type="match status" value="1"/>
</dbReference>
<protein>
    <submittedName>
        <fullName evidence="5">Clp protease ClpP</fullName>
    </submittedName>
</protein>
<sequence length="361" mass="40275">MLYGELVSQKSWWNDDGQITASDFKEQLDLYKDKDNITVRINSNGGDVFTASAIYTLLKDCKAKITVKIDGMAMSAATVVAMAGDRVLIPSTSIFMIHDPLAGLCGYYNISDLEKVINRLSVVKNTIINAYINKTDKTKEEIEDLMTNELWLTGEDAVNEGFCDEVMFSETDNEPVLDGNNLIINSVSIDLANYNVSDEFKTKIKNKKGIEKNQSGFSNTANIQNDSFLNINKNQRGEDEVIKNAQELKNKYPDVYNEVVNTAKEEERNRIKNIDELGAQGYEDLINKAKYEEMKDAGSCAIAIMKAQKGEGENFLKNREQDITTSNVNEVPGANADGLKEGKYDDKETDDVFNKALGGNR</sequence>
<dbReference type="Pfam" id="PF00574">
    <property type="entry name" value="CLP_protease"/>
    <property type="match status" value="1"/>
</dbReference>
<organism evidence="5 6">
    <name type="scientific">Clostridium botulinum</name>
    <dbReference type="NCBI Taxonomy" id="1491"/>
    <lineage>
        <taxon>Bacteria</taxon>
        <taxon>Bacillati</taxon>
        <taxon>Bacillota</taxon>
        <taxon>Clostridia</taxon>
        <taxon>Eubacteriales</taxon>
        <taxon>Clostridiaceae</taxon>
        <taxon>Clostridium</taxon>
    </lineage>
</organism>
<dbReference type="PANTHER" id="PTHR10381">
    <property type="entry name" value="ATP-DEPENDENT CLP PROTEASE PROTEOLYTIC SUBUNIT"/>
    <property type="match status" value="1"/>
</dbReference>
<evidence type="ECO:0000313" key="5">
    <source>
        <dbReference type="EMBL" id="NFA42989.1"/>
    </source>
</evidence>
<evidence type="ECO:0000256" key="4">
    <source>
        <dbReference type="SAM" id="MobiDB-lite"/>
    </source>
</evidence>
<comment type="caution">
    <text evidence="5">The sequence shown here is derived from an EMBL/GenBank/DDBJ whole genome shotgun (WGS) entry which is preliminary data.</text>
</comment>
<dbReference type="EMBL" id="SGKU01000027">
    <property type="protein sequence ID" value="NFA42989.1"/>
    <property type="molecule type" value="Genomic_DNA"/>
</dbReference>
<dbReference type="GO" id="GO:0009368">
    <property type="term" value="C:endopeptidase Clp complex"/>
    <property type="evidence" value="ECO:0007669"/>
    <property type="project" value="TreeGrafter"/>
</dbReference>